<dbReference type="GO" id="GO:0016020">
    <property type="term" value="C:membrane"/>
    <property type="evidence" value="ECO:0007669"/>
    <property type="project" value="InterPro"/>
</dbReference>
<dbReference type="GO" id="GO:0000155">
    <property type="term" value="F:phosphorelay sensor kinase activity"/>
    <property type="evidence" value="ECO:0007669"/>
    <property type="project" value="InterPro"/>
</dbReference>
<dbReference type="Proteomes" id="UP000051269">
    <property type="component" value="Unassembled WGS sequence"/>
</dbReference>
<dbReference type="GO" id="GO:0046983">
    <property type="term" value="F:protein dimerization activity"/>
    <property type="evidence" value="ECO:0007669"/>
    <property type="project" value="InterPro"/>
</dbReference>
<dbReference type="InterPro" id="IPR036890">
    <property type="entry name" value="HATPase_C_sf"/>
</dbReference>
<dbReference type="AlphaFoldDB" id="A0A0R2RJE2"/>
<dbReference type="Pfam" id="PF07730">
    <property type="entry name" value="HisKA_3"/>
    <property type="match status" value="1"/>
</dbReference>
<accession>A0A0R2RJE2</accession>
<evidence type="ECO:0000313" key="6">
    <source>
        <dbReference type="Proteomes" id="UP000051269"/>
    </source>
</evidence>
<dbReference type="Gene3D" id="1.20.5.1930">
    <property type="match status" value="1"/>
</dbReference>
<reference evidence="5 6" key="1">
    <citation type="submission" date="2015-10" db="EMBL/GenBank/DDBJ databases">
        <title>Metagenome-Assembled Genomes uncover a global brackish microbiome.</title>
        <authorList>
            <person name="Hugerth L.W."/>
            <person name="Larsson J."/>
            <person name="Alneberg J."/>
            <person name="Lindh M.V."/>
            <person name="Legrand C."/>
            <person name="Pinhassi J."/>
            <person name="Andersson A.F."/>
        </authorList>
    </citation>
    <scope>NUCLEOTIDE SEQUENCE [LARGE SCALE GENOMIC DNA]</scope>
    <source>
        <strain evidence="5">BACL18 MAG-120507-bin52</strain>
    </source>
</reference>
<dbReference type="CDD" id="cd16917">
    <property type="entry name" value="HATPase_UhpB-NarQ-NarX-like"/>
    <property type="match status" value="1"/>
</dbReference>
<dbReference type="InterPro" id="IPR011712">
    <property type="entry name" value="Sig_transdc_His_kin_sub3_dim/P"/>
</dbReference>
<dbReference type="Gene3D" id="3.30.565.10">
    <property type="entry name" value="Histidine kinase-like ATPase, C-terminal domain"/>
    <property type="match status" value="1"/>
</dbReference>
<protein>
    <recommendedName>
        <fullName evidence="4">Histidine kinase/HSP90-like ATPase domain-containing protein</fullName>
    </recommendedName>
</protein>
<dbReference type="Pfam" id="PF02518">
    <property type="entry name" value="HATPase_c"/>
    <property type="match status" value="1"/>
</dbReference>
<dbReference type="InterPro" id="IPR003594">
    <property type="entry name" value="HATPase_dom"/>
</dbReference>
<name>A0A0R2RJE2_9BACT</name>
<evidence type="ECO:0000259" key="4">
    <source>
        <dbReference type="SMART" id="SM00387"/>
    </source>
</evidence>
<dbReference type="SUPFAM" id="SSF55874">
    <property type="entry name" value="ATPase domain of HSP90 chaperone/DNA topoisomerase II/histidine kinase"/>
    <property type="match status" value="1"/>
</dbReference>
<evidence type="ECO:0000256" key="3">
    <source>
        <dbReference type="ARBA" id="ARBA00023012"/>
    </source>
</evidence>
<dbReference type="EMBL" id="LIBO01000029">
    <property type="protein sequence ID" value="KRO62840.1"/>
    <property type="molecule type" value="Genomic_DNA"/>
</dbReference>
<sequence>MLFFFPSSRGSFFSFLEKQKSFSALSYLALLFFPLAIFATPPPPITQAQQILSLKEEEAQQHLPIQIQGVVTAADPSWNGQFFIQDSSAGVFVDSRVQPIPTPGTLLRVTGVTEPGAFAPIVGRPLWKAVGSSSLPPAKSVSIEQLVTGSEDGQRVQVQGWVHSARKEAGQWILALVEGSSRVDLMLPRNFEPPISKFLGAKISTAGVPTPKRMNYNLRRLVSVQLWLSSSDDLRLIQPASPDPRSSPPTPIRSITQYSIDNSPGRRFLIQGIVTFHSGDTLYLSDATGGLEVRLAEEIAPKIGDEIEVVGFPIVERGLPILVDAIFSPTGNQGKVVPKSIQSVQQLRDGYLHGDLTRIEGQLVNILEKPSVLKPSFTTLTLAVKTSEGVVTAEFTQIYPEKRADRFEIGSQIAVKGICYTQTDHEGSFQGFFLLVPSLADITLLRPASPFTARRLALALAVALLVLLAVSLWGRHLLTKNLGLQGDIRERNAVLNERARLAADLHDTLEQSLVGLSLQCKTALALIPPGGERAKHHLEVAKEGITQTHAELRRSIWDLTPQALESFDLIEAMTRVLKQSADSAGLDFQANVQGDLPPLEAFLKQNLLRIVQEAGTNAVKHASASQLGLQMILSPEKIILSVTDDGVGMSEAARQPDPHHGFGIRGMQERAKRIGAVLQIEKGVPRGTIVRITLAISPVLSPEISSNS</sequence>
<dbReference type="PANTHER" id="PTHR24421">
    <property type="entry name" value="NITRATE/NITRITE SENSOR PROTEIN NARX-RELATED"/>
    <property type="match status" value="1"/>
</dbReference>
<keyword evidence="2" id="KW-0418">Kinase</keyword>
<keyword evidence="1" id="KW-0808">Transferase</keyword>
<keyword evidence="3" id="KW-0902">Two-component regulatory system</keyword>
<gene>
    <name evidence="5" type="ORF">ABR82_04865</name>
</gene>
<feature type="domain" description="Histidine kinase/HSP90-like ATPase" evidence="4">
    <location>
        <begin position="602"/>
        <end position="698"/>
    </location>
</feature>
<organism evidence="5 6">
    <name type="scientific">Verrucomicrobia subdivision 6 bacterium BACL9 MAG-120507-bin52</name>
    <dbReference type="NCBI Taxonomy" id="1655590"/>
    <lineage>
        <taxon>Bacteria</taxon>
        <taxon>Pseudomonadati</taxon>
        <taxon>Verrucomicrobiota</taxon>
        <taxon>Verrucomicrobiia</taxon>
        <taxon>Verrucomicrobiales</taxon>
        <taxon>Verrucomicrobia subdivision 6</taxon>
    </lineage>
</organism>
<evidence type="ECO:0000256" key="2">
    <source>
        <dbReference type="ARBA" id="ARBA00022777"/>
    </source>
</evidence>
<evidence type="ECO:0000313" key="5">
    <source>
        <dbReference type="EMBL" id="KRO62840.1"/>
    </source>
</evidence>
<evidence type="ECO:0000256" key="1">
    <source>
        <dbReference type="ARBA" id="ARBA00022679"/>
    </source>
</evidence>
<dbReference type="PANTHER" id="PTHR24421:SF62">
    <property type="entry name" value="SENSORY TRANSDUCTION HISTIDINE KINASE"/>
    <property type="match status" value="1"/>
</dbReference>
<dbReference type="SMART" id="SM00387">
    <property type="entry name" value="HATPase_c"/>
    <property type="match status" value="1"/>
</dbReference>
<dbReference type="InterPro" id="IPR050482">
    <property type="entry name" value="Sensor_HK_TwoCompSys"/>
</dbReference>
<comment type="caution">
    <text evidence="5">The sequence shown here is derived from an EMBL/GenBank/DDBJ whole genome shotgun (WGS) entry which is preliminary data.</text>
</comment>
<proteinExistence type="predicted"/>